<dbReference type="InterPro" id="IPR016162">
    <property type="entry name" value="Ald_DH_N"/>
</dbReference>
<accession>A0A3Q3X1W3</accession>
<dbReference type="Pfam" id="PF00171">
    <property type="entry name" value="Aldedh"/>
    <property type="match status" value="1"/>
</dbReference>
<keyword evidence="3" id="KW-1185">Reference proteome</keyword>
<dbReference type="GO" id="GO:0016491">
    <property type="term" value="F:oxidoreductase activity"/>
    <property type="evidence" value="ECO:0007669"/>
    <property type="project" value="InterPro"/>
</dbReference>
<evidence type="ECO:0000259" key="1">
    <source>
        <dbReference type="Pfam" id="PF00171"/>
    </source>
</evidence>
<feature type="domain" description="Aldehyde dehydrogenase" evidence="1">
    <location>
        <begin position="52"/>
        <end position="123"/>
    </location>
</feature>
<evidence type="ECO:0000313" key="2">
    <source>
        <dbReference type="Ensembl" id="ENSMMOP00000019077.1"/>
    </source>
</evidence>
<organism evidence="2 3">
    <name type="scientific">Mola mola</name>
    <name type="common">Ocean sunfish</name>
    <name type="synonym">Tetraodon mola</name>
    <dbReference type="NCBI Taxonomy" id="94237"/>
    <lineage>
        <taxon>Eukaryota</taxon>
        <taxon>Metazoa</taxon>
        <taxon>Chordata</taxon>
        <taxon>Craniata</taxon>
        <taxon>Vertebrata</taxon>
        <taxon>Euteleostomi</taxon>
        <taxon>Actinopterygii</taxon>
        <taxon>Neopterygii</taxon>
        <taxon>Teleostei</taxon>
        <taxon>Neoteleostei</taxon>
        <taxon>Acanthomorphata</taxon>
        <taxon>Eupercaria</taxon>
        <taxon>Tetraodontiformes</taxon>
        <taxon>Molidae</taxon>
        <taxon>Mola</taxon>
    </lineage>
</organism>
<dbReference type="AlphaFoldDB" id="A0A3Q3X1W3"/>
<dbReference type="Proteomes" id="UP000261620">
    <property type="component" value="Unplaced"/>
</dbReference>
<proteinExistence type="predicted"/>
<evidence type="ECO:0000313" key="3">
    <source>
        <dbReference type="Proteomes" id="UP000261620"/>
    </source>
</evidence>
<reference evidence="2" key="1">
    <citation type="submission" date="2025-08" db="UniProtKB">
        <authorList>
            <consortium name="Ensembl"/>
        </authorList>
    </citation>
    <scope>IDENTIFICATION</scope>
</reference>
<dbReference type="Gene3D" id="3.40.605.10">
    <property type="entry name" value="Aldehyde Dehydrogenase, Chain A, domain 1"/>
    <property type="match status" value="1"/>
</dbReference>
<reference evidence="2" key="2">
    <citation type="submission" date="2025-09" db="UniProtKB">
        <authorList>
            <consortium name="Ensembl"/>
        </authorList>
    </citation>
    <scope>IDENTIFICATION</scope>
</reference>
<dbReference type="OMA" id="KMCMERA"/>
<sequence>TYSDRVLFRPLFLKMAQSILNNMPGASTGTVVLTDHLNFWGGKQLKPRQEANAEPVLEPATGRVLCQMILCGPEELDEAIKSVHSAYLKCRKMCMERARVMLEAARIIRDRSENIAKLEVINNVHH</sequence>
<dbReference type="Ensembl" id="ENSMMOT00000019392.1">
    <property type="protein sequence ID" value="ENSMMOP00000019077.1"/>
    <property type="gene ID" value="ENSMMOG00000014449.1"/>
</dbReference>
<dbReference type="SUPFAM" id="SSF53720">
    <property type="entry name" value="ALDH-like"/>
    <property type="match status" value="1"/>
</dbReference>
<dbReference type="InterPro" id="IPR016161">
    <property type="entry name" value="Ald_DH/histidinol_DH"/>
</dbReference>
<protein>
    <recommendedName>
        <fullName evidence="1">Aldehyde dehydrogenase domain-containing protein</fullName>
    </recommendedName>
</protein>
<dbReference type="STRING" id="94237.ENSMMOP00000019077"/>
<name>A0A3Q3X1W3_MOLML</name>
<dbReference type="InterPro" id="IPR015590">
    <property type="entry name" value="Aldehyde_DH_dom"/>
</dbReference>